<sequence length="87" mass="9216">MTRGDAGRLGRHCCAMAAVAVLNPYTLFGRDTGTFWLAAFVLPVLLSAAYAIGRRGPRAPTSAAAKRFVQAGLPLVAVVLMLQWADV</sequence>
<evidence type="ECO:0000313" key="2">
    <source>
        <dbReference type="EMBL" id="MEF7617551.1"/>
    </source>
</evidence>
<proteinExistence type="predicted"/>
<name>A0AAW9QEP3_9BURK</name>
<accession>A0AAW9QEP3</accession>
<keyword evidence="1" id="KW-0812">Transmembrane</keyword>
<dbReference type="AlphaFoldDB" id="A0AAW9QEP3"/>
<reference evidence="2 3" key="1">
    <citation type="submission" date="2024-02" db="EMBL/GenBank/DDBJ databases">
        <title>Genome sequence of Aquincola sp. MAHUQ-54.</title>
        <authorList>
            <person name="Huq M.A."/>
        </authorList>
    </citation>
    <scope>NUCLEOTIDE SEQUENCE [LARGE SCALE GENOMIC DNA]</scope>
    <source>
        <strain evidence="2 3">MAHUQ-54</strain>
    </source>
</reference>
<protein>
    <submittedName>
        <fullName evidence="2">Uncharacterized protein</fullName>
    </submittedName>
</protein>
<dbReference type="Proteomes" id="UP001336250">
    <property type="component" value="Unassembled WGS sequence"/>
</dbReference>
<dbReference type="RefSeq" id="WP_332293314.1">
    <property type="nucleotide sequence ID" value="NZ_JAZIBG010000058.1"/>
</dbReference>
<dbReference type="EMBL" id="JAZIBG010000058">
    <property type="protein sequence ID" value="MEF7617551.1"/>
    <property type="molecule type" value="Genomic_DNA"/>
</dbReference>
<gene>
    <name evidence="2" type="ORF">V4F39_26815</name>
</gene>
<feature type="transmembrane region" description="Helical" evidence="1">
    <location>
        <begin position="64"/>
        <end position="85"/>
    </location>
</feature>
<keyword evidence="1" id="KW-0472">Membrane</keyword>
<feature type="transmembrane region" description="Helical" evidence="1">
    <location>
        <begin position="34"/>
        <end position="52"/>
    </location>
</feature>
<keyword evidence="1" id="KW-1133">Transmembrane helix</keyword>
<evidence type="ECO:0000313" key="3">
    <source>
        <dbReference type="Proteomes" id="UP001336250"/>
    </source>
</evidence>
<organism evidence="2 3">
    <name type="scientific">Aquincola agrisoli</name>
    <dbReference type="NCBI Taxonomy" id="3119538"/>
    <lineage>
        <taxon>Bacteria</taxon>
        <taxon>Pseudomonadati</taxon>
        <taxon>Pseudomonadota</taxon>
        <taxon>Betaproteobacteria</taxon>
        <taxon>Burkholderiales</taxon>
        <taxon>Sphaerotilaceae</taxon>
        <taxon>Aquincola</taxon>
    </lineage>
</organism>
<evidence type="ECO:0000256" key="1">
    <source>
        <dbReference type="SAM" id="Phobius"/>
    </source>
</evidence>
<keyword evidence="3" id="KW-1185">Reference proteome</keyword>
<comment type="caution">
    <text evidence="2">The sequence shown here is derived from an EMBL/GenBank/DDBJ whole genome shotgun (WGS) entry which is preliminary data.</text>
</comment>